<proteinExistence type="predicted"/>
<gene>
    <name evidence="3" type="ORF">GSONMT00045298001</name>
</gene>
<keyword evidence="1" id="KW-0732">Signal</keyword>
<protein>
    <recommendedName>
        <fullName evidence="2">C2 domain-containing protein</fullName>
    </recommendedName>
</protein>
<dbReference type="PROSITE" id="PS50004">
    <property type="entry name" value="C2"/>
    <property type="match status" value="1"/>
</dbReference>
<dbReference type="Pfam" id="PF00168">
    <property type="entry name" value="C2"/>
    <property type="match status" value="1"/>
</dbReference>
<accession>A0A060WZA5</accession>
<sequence length="131" mass="14869">MAFCSSLKLLPVWLFFSPFYGEDFYFEIPRPFQCLSFYVFAKGVFQRDLPVGKVSIRKEELCKFSGKEHWFGLQPVDPNSEVQVGVSQTVFRHLYMYPVGLGRKAHLLVIVLLLVCDHSAAIGVSNAIDCS</sequence>
<feature type="chain" id="PRO_5001595335" description="C2 domain-containing protein" evidence="1">
    <location>
        <begin position="22"/>
        <end position="131"/>
    </location>
</feature>
<organism evidence="3 4">
    <name type="scientific">Oncorhynchus mykiss</name>
    <name type="common">Rainbow trout</name>
    <name type="synonym">Salmo gairdneri</name>
    <dbReference type="NCBI Taxonomy" id="8022"/>
    <lineage>
        <taxon>Eukaryota</taxon>
        <taxon>Metazoa</taxon>
        <taxon>Chordata</taxon>
        <taxon>Craniata</taxon>
        <taxon>Vertebrata</taxon>
        <taxon>Euteleostomi</taxon>
        <taxon>Actinopterygii</taxon>
        <taxon>Neopterygii</taxon>
        <taxon>Teleostei</taxon>
        <taxon>Protacanthopterygii</taxon>
        <taxon>Salmoniformes</taxon>
        <taxon>Salmonidae</taxon>
        <taxon>Salmoninae</taxon>
        <taxon>Oncorhynchus</taxon>
    </lineage>
</organism>
<evidence type="ECO:0000256" key="1">
    <source>
        <dbReference type="SAM" id="SignalP"/>
    </source>
</evidence>
<evidence type="ECO:0000259" key="2">
    <source>
        <dbReference type="PROSITE" id="PS50004"/>
    </source>
</evidence>
<dbReference type="Proteomes" id="UP000193380">
    <property type="component" value="Unassembled WGS sequence"/>
</dbReference>
<dbReference type="SUPFAM" id="SSF49562">
    <property type="entry name" value="C2 domain (Calcium/lipid-binding domain, CaLB)"/>
    <property type="match status" value="1"/>
</dbReference>
<reference evidence="3" key="2">
    <citation type="submission" date="2014-03" db="EMBL/GenBank/DDBJ databases">
        <authorList>
            <person name="Genoscope - CEA"/>
        </authorList>
    </citation>
    <scope>NUCLEOTIDE SEQUENCE</scope>
</reference>
<dbReference type="EMBL" id="FR904849">
    <property type="protein sequence ID" value="CDQ72678.1"/>
    <property type="molecule type" value="Genomic_DNA"/>
</dbReference>
<dbReference type="STRING" id="8022.A0A060WZA5"/>
<dbReference type="AlphaFoldDB" id="A0A060WZA5"/>
<feature type="signal peptide" evidence="1">
    <location>
        <begin position="1"/>
        <end position="21"/>
    </location>
</feature>
<reference evidence="3" key="1">
    <citation type="journal article" date="2014" name="Nat. Commun.">
        <title>The rainbow trout genome provides novel insights into evolution after whole-genome duplication in vertebrates.</title>
        <authorList>
            <person name="Berthelot C."/>
            <person name="Brunet F."/>
            <person name="Chalopin D."/>
            <person name="Juanchich A."/>
            <person name="Bernard M."/>
            <person name="Noel B."/>
            <person name="Bento P."/>
            <person name="Da Silva C."/>
            <person name="Labadie K."/>
            <person name="Alberti A."/>
            <person name="Aury J.M."/>
            <person name="Louis A."/>
            <person name="Dehais P."/>
            <person name="Bardou P."/>
            <person name="Montfort J."/>
            <person name="Klopp C."/>
            <person name="Cabau C."/>
            <person name="Gaspin C."/>
            <person name="Thorgaard G.H."/>
            <person name="Boussaha M."/>
            <person name="Quillet E."/>
            <person name="Guyomard R."/>
            <person name="Galiana D."/>
            <person name="Bobe J."/>
            <person name="Volff J.N."/>
            <person name="Genet C."/>
            <person name="Wincker P."/>
            <person name="Jaillon O."/>
            <person name="Roest Crollius H."/>
            <person name="Guiguen Y."/>
        </authorList>
    </citation>
    <scope>NUCLEOTIDE SEQUENCE [LARGE SCALE GENOMIC DNA]</scope>
</reference>
<dbReference type="InterPro" id="IPR035892">
    <property type="entry name" value="C2_domain_sf"/>
</dbReference>
<name>A0A060WZA5_ONCMY</name>
<dbReference type="InterPro" id="IPR000008">
    <property type="entry name" value="C2_dom"/>
</dbReference>
<feature type="domain" description="C2" evidence="2">
    <location>
        <begin position="1"/>
        <end position="71"/>
    </location>
</feature>
<dbReference type="PaxDb" id="8022-A0A060WZA5"/>
<dbReference type="Gene3D" id="2.60.40.150">
    <property type="entry name" value="C2 domain"/>
    <property type="match status" value="1"/>
</dbReference>
<evidence type="ECO:0000313" key="3">
    <source>
        <dbReference type="EMBL" id="CDQ72678.1"/>
    </source>
</evidence>
<evidence type="ECO:0000313" key="4">
    <source>
        <dbReference type="Proteomes" id="UP000193380"/>
    </source>
</evidence>